<dbReference type="InterPro" id="IPR001173">
    <property type="entry name" value="Glyco_trans_2-like"/>
</dbReference>
<dbReference type="GO" id="GO:0016740">
    <property type="term" value="F:transferase activity"/>
    <property type="evidence" value="ECO:0007669"/>
    <property type="project" value="UniProtKB-KW"/>
</dbReference>
<dbReference type="AlphaFoldDB" id="A0A4R6IYF2"/>
<dbReference type="InterPro" id="IPR029044">
    <property type="entry name" value="Nucleotide-diphossugar_trans"/>
</dbReference>
<evidence type="ECO:0000313" key="3">
    <source>
        <dbReference type="Proteomes" id="UP000295741"/>
    </source>
</evidence>
<sequence>MASEVCVFSVLHQGAVKFYTEFLHSLDCQTYSNFDLFLVVDNVRSEILKDIENKTLHRFKIIHYEYSGGMLENRIKGLQHLVKTKNKYQTIVFLDSDDLVAKNYIEIVSRNNKDFEVVVSDLIPFSEYHKADSDMPIWNERLMNKEILDVTFLKNKNILGFGNTSIHFRLIERLKSNYPEPLAPDWYFFKDILTLSDRIKFSKESIIFYRQHHSNIAGYQTLTHEKLRRIFQVKYDHYKLMYYTDADSVEEINTITKILNNEKDITQSINYLNQKSINFFWWEETTYLKKSYNE</sequence>
<comment type="caution">
    <text evidence="2">The sequence shown here is derived from an EMBL/GenBank/DDBJ whole genome shotgun (WGS) entry which is preliminary data.</text>
</comment>
<evidence type="ECO:0000259" key="1">
    <source>
        <dbReference type="Pfam" id="PF00535"/>
    </source>
</evidence>
<keyword evidence="3" id="KW-1185">Reference proteome</keyword>
<proteinExistence type="predicted"/>
<name>A0A4R6IYF2_9BACT</name>
<dbReference type="SUPFAM" id="SSF53448">
    <property type="entry name" value="Nucleotide-diphospho-sugar transferases"/>
    <property type="match status" value="1"/>
</dbReference>
<reference evidence="2 3" key="1">
    <citation type="submission" date="2019-03" db="EMBL/GenBank/DDBJ databases">
        <title>Genomic Encyclopedia of Archaeal and Bacterial Type Strains, Phase II (KMG-II): from individual species to whole genera.</title>
        <authorList>
            <person name="Goeker M."/>
        </authorList>
    </citation>
    <scope>NUCLEOTIDE SEQUENCE [LARGE SCALE GENOMIC DNA]</scope>
    <source>
        <strain evidence="2 3">DSM 28323</strain>
    </source>
</reference>
<evidence type="ECO:0000313" key="2">
    <source>
        <dbReference type="EMBL" id="TDO26905.1"/>
    </source>
</evidence>
<keyword evidence="2" id="KW-0808">Transferase</keyword>
<protein>
    <submittedName>
        <fullName evidence="2">Glycosyl transferase family 2</fullName>
    </submittedName>
</protein>
<dbReference type="Pfam" id="PF00535">
    <property type="entry name" value="Glycos_transf_2"/>
    <property type="match status" value="1"/>
</dbReference>
<gene>
    <name evidence="2" type="ORF">BC659_2220</name>
</gene>
<feature type="domain" description="Glycosyltransferase 2-like" evidence="1">
    <location>
        <begin position="20"/>
        <end position="154"/>
    </location>
</feature>
<organism evidence="2 3">
    <name type="scientific">Sediminibacterium goheungense</name>
    <dbReference type="NCBI Taxonomy" id="1086393"/>
    <lineage>
        <taxon>Bacteria</taxon>
        <taxon>Pseudomonadati</taxon>
        <taxon>Bacteroidota</taxon>
        <taxon>Chitinophagia</taxon>
        <taxon>Chitinophagales</taxon>
        <taxon>Chitinophagaceae</taxon>
        <taxon>Sediminibacterium</taxon>
    </lineage>
</organism>
<dbReference type="EMBL" id="SNWP01000011">
    <property type="protein sequence ID" value="TDO26905.1"/>
    <property type="molecule type" value="Genomic_DNA"/>
</dbReference>
<dbReference type="Proteomes" id="UP000295741">
    <property type="component" value="Unassembled WGS sequence"/>
</dbReference>
<accession>A0A4R6IYF2</accession>
<dbReference type="Gene3D" id="3.90.550.10">
    <property type="entry name" value="Spore Coat Polysaccharide Biosynthesis Protein SpsA, Chain A"/>
    <property type="match status" value="1"/>
</dbReference>